<dbReference type="InterPro" id="IPR015424">
    <property type="entry name" value="PyrdxlP-dep_Trfase"/>
</dbReference>
<evidence type="ECO:0000256" key="9">
    <source>
        <dbReference type="ARBA" id="ARBA00050776"/>
    </source>
</evidence>
<dbReference type="GO" id="GO:0046872">
    <property type="term" value="F:metal ion binding"/>
    <property type="evidence" value="ECO:0007669"/>
    <property type="project" value="UniProtKB-KW"/>
</dbReference>
<dbReference type="InterPro" id="IPR020578">
    <property type="entry name" value="Aminotrans_V_PyrdxlP_BS"/>
</dbReference>
<evidence type="ECO:0000259" key="11">
    <source>
        <dbReference type="Pfam" id="PF00266"/>
    </source>
</evidence>
<dbReference type="GO" id="GO:0031071">
    <property type="term" value="F:cysteine desulfurase activity"/>
    <property type="evidence" value="ECO:0007669"/>
    <property type="project" value="UniProtKB-EC"/>
</dbReference>
<comment type="caution">
    <text evidence="12">The sequence shown here is derived from an EMBL/GenBank/DDBJ whole genome shotgun (WGS) entry which is preliminary data.</text>
</comment>
<dbReference type="Gene3D" id="3.90.1150.10">
    <property type="entry name" value="Aspartate Aminotransferase, domain 1"/>
    <property type="match status" value="1"/>
</dbReference>
<evidence type="ECO:0000256" key="7">
    <source>
        <dbReference type="ARBA" id="ARBA00023004"/>
    </source>
</evidence>
<evidence type="ECO:0000313" key="12">
    <source>
        <dbReference type="EMBL" id="KRK33920.1"/>
    </source>
</evidence>
<dbReference type="PIRSF" id="PIRSF005572">
    <property type="entry name" value="NifS"/>
    <property type="match status" value="1"/>
</dbReference>
<comment type="cofactor">
    <cofactor evidence="1 10">
        <name>pyridoxal 5'-phosphate</name>
        <dbReference type="ChEBI" id="CHEBI:597326"/>
    </cofactor>
</comment>
<evidence type="ECO:0000256" key="6">
    <source>
        <dbReference type="ARBA" id="ARBA00022898"/>
    </source>
</evidence>
<evidence type="ECO:0000256" key="8">
    <source>
        <dbReference type="ARBA" id="ARBA00023014"/>
    </source>
</evidence>
<keyword evidence="13" id="KW-1185">Reference proteome</keyword>
<evidence type="ECO:0000256" key="4">
    <source>
        <dbReference type="ARBA" id="ARBA00022679"/>
    </source>
</evidence>
<reference evidence="12 13" key="1">
    <citation type="journal article" date="2015" name="Genome Announc.">
        <title>Expanding the biotechnology potential of lactobacilli through comparative genomics of 213 strains and associated genera.</title>
        <authorList>
            <person name="Sun Z."/>
            <person name="Harris H.M."/>
            <person name="McCann A."/>
            <person name="Guo C."/>
            <person name="Argimon S."/>
            <person name="Zhang W."/>
            <person name="Yang X."/>
            <person name="Jeffery I.B."/>
            <person name="Cooney J.C."/>
            <person name="Kagawa T.F."/>
            <person name="Liu W."/>
            <person name="Song Y."/>
            <person name="Salvetti E."/>
            <person name="Wrobel A."/>
            <person name="Rasinkangas P."/>
            <person name="Parkhill J."/>
            <person name="Rea M.C."/>
            <person name="O'Sullivan O."/>
            <person name="Ritari J."/>
            <person name="Douillard F.P."/>
            <person name="Paul Ross R."/>
            <person name="Yang R."/>
            <person name="Briner A.E."/>
            <person name="Felis G.E."/>
            <person name="de Vos W.M."/>
            <person name="Barrangou R."/>
            <person name="Klaenhammer T.R."/>
            <person name="Caufield P.W."/>
            <person name="Cui Y."/>
            <person name="Zhang H."/>
            <person name="O'Toole P.W."/>
        </authorList>
    </citation>
    <scope>NUCLEOTIDE SEQUENCE [LARGE SCALE GENOMIC DNA]</scope>
    <source>
        <strain evidence="12 13">DSM 20003</strain>
    </source>
</reference>
<dbReference type="InterPro" id="IPR000192">
    <property type="entry name" value="Aminotrans_V_dom"/>
</dbReference>
<keyword evidence="8" id="KW-0411">Iron-sulfur</keyword>
<comment type="similarity">
    <text evidence="2">Belongs to the class-V pyridoxal-phosphate-dependent aminotransferase family. NifS/IscS subfamily.</text>
</comment>
<protein>
    <recommendedName>
        <fullName evidence="3">cysteine desulfurase</fullName>
        <ecNumber evidence="3">2.8.1.7</ecNumber>
    </recommendedName>
</protein>
<proteinExistence type="inferred from homology"/>
<accession>A0A0R1GIR4</accession>
<dbReference type="EC" id="2.8.1.7" evidence="3"/>
<dbReference type="InterPro" id="IPR016454">
    <property type="entry name" value="Cysteine_dSase"/>
</dbReference>
<evidence type="ECO:0000256" key="2">
    <source>
        <dbReference type="ARBA" id="ARBA00006490"/>
    </source>
</evidence>
<dbReference type="InterPro" id="IPR015421">
    <property type="entry name" value="PyrdxlP-dep_Trfase_major"/>
</dbReference>
<keyword evidence="12" id="KW-0456">Lyase</keyword>
<dbReference type="NCBIfam" id="NF002806">
    <property type="entry name" value="PRK02948.1"/>
    <property type="match status" value="1"/>
</dbReference>
<dbReference type="Pfam" id="PF00266">
    <property type="entry name" value="Aminotran_5"/>
    <property type="match status" value="1"/>
</dbReference>
<dbReference type="FunFam" id="3.40.640.10:FF:000084">
    <property type="entry name" value="IscS-like cysteine desulfurase"/>
    <property type="match status" value="1"/>
</dbReference>
<evidence type="ECO:0000256" key="1">
    <source>
        <dbReference type="ARBA" id="ARBA00001933"/>
    </source>
</evidence>
<dbReference type="PATRIC" id="fig|1423726.3.peg.934"/>
<dbReference type="PANTHER" id="PTHR11601">
    <property type="entry name" value="CYSTEINE DESULFURYLASE FAMILY MEMBER"/>
    <property type="match status" value="1"/>
</dbReference>
<comment type="catalytic activity">
    <reaction evidence="9">
        <text>(sulfur carrier)-H + L-cysteine = (sulfur carrier)-SH + L-alanine</text>
        <dbReference type="Rhea" id="RHEA:43892"/>
        <dbReference type="Rhea" id="RHEA-COMP:14737"/>
        <dbReference type="Rhea" id="RHEA-COMP:14739"/>
        <dbReference type="ChEBI" id="CHEBI:29917"/>
        <dbReference type="ChEBI" id="CHEBI:35235"/>
        <dbReference type="ChEBI" id="CHEBI:57972"/>
        <dbReference type="ChEBI" id="CHEBI:64428"/>
        <dbReference type="EC" id="2.8.1.7"/>
    </reaction>
</comment>
<dbReference type="PROSITE" id="PS00595">
    <property type="entry name" value="AA_TRANSFER_CLASS_5"/>
    <property type="match status" value="1"/>
</dbReference>
<dbReference type="InterPro" id="IPR015422">
    <property type="entry name" value="PyrdxlP-dep_Trfase_small"/>
</dbReference>
<dbReference type="PANTHER" id="PTHR11601:SF34">
    <property type="entry name" value="CYSTEINE DESULFURASE"/>
    <property type="match status" value="1"/>
</dbReference>
<keyword evidence="6" id="KW-0663">Pyridoxal phosphate</keyword>
<evidence type="ECO:0000256" key="3">
    <source>
        <dbReference type="ARBA" id="ARBA00012239"/>
    </source>
</evidence>
<dbReference type="Proteomes" id="UP000051461">
    <property type="component" value="Unassembled WGS sequence"/>
</dbReference>
<dbReference type="Gene3D" id="3.40.640.10">
    <property type="entry name" value="Type I PLP-dependent aspartate aminotransferase-like (Major domain)"/>
    <property type="match status" value="1"/>
</dbReference>
<dbReference type="EMBL" id="AZDA01000098">
    <property type="protein sequence ID" value="KRK33920.1"/>
    <property type="molecule type" value="Genomic_DNA"/>
</dbReference>
<evidence type="ECO:0000256" key="5">
    <source>
        <dbReference type="ARBA" id="ARBA00022723"/>
    </source>
</evidence>
<gene>
    <name evidence="12" type="ORF">FC07_GL000907</name>
</gene>
<keyword evidence="5" id="KW-0479">Metal-binding</keyword>
<dbReference type="GO" id="GO:0051536">
    <property type="term" value="F:iron-sulfur cluster binding"/>
    <property type="evidence" value="ECO:0007669"/>
    <property type="project" value="UniProtKB-KW"/>
</dbReference>
<organism evidence="12 13">
    <name type="scientific">Loigolactobacillus bifermentans DSM 20003</name>
    <dbReference type="NCBI Taxonomy" id="1423726"/>
    <lineage>
        <taxon>Bacteria</taxon>
        <taxon>Bacillati</taxon>
        <taxon>Bacillota</taxon>
        <taxon>Bacilli</taxon>
        <taxon>Lactobacillales</taxon>
        <taxon>Lactobacillaceae</taxon>
        <taxon>Loigolactobacillus</taxon>
    </lineage>
</organism>
<keyword evidence="7" id="KW-0408">Iron</keyword>
<dbReference type="STRING" id="1423726.FC07_GL000907"/>
<dbReference type="AlphaFoldDB" id="A0A0R1GIR4"/>
<dbReference type="Gene3D" id="1.10.260.50">
    <property type="match status" value="1"/>
</dbReference>
<keyword evidence="4" id="KW-0808">Transferase</keyword>
<name>A0A0R1GIR4_9LACO</name>
<sequence length="380" mass="40834">MTKERRKDMIYLDYNATTPVDPRVVKAMTPYFTEIFGNPSTLYGLGAHAHDAVAHARQQVAHLLGAQASEILFTSCGSESDNMVVKGVALTQQAKGKHIITSQIEHPAILEALHFLEQHFGIEVTYLPVDHHGLVDPADVAAAIRPDTILVTVMFANNEVGTIQPIKAIGEICHQQHVLFHTDASQAVGKVPIDVADLQVDFLTVAGHKIYAPKGIGALYIRDGLQLEPLLHGASQENGRRAGTENVPYDVALGAAAELMQAELPQAHLRQLRDDFVAQLRKVFGDEIQVNGDLAQGLPTTANISFLGHNGAEILRDLPGLAATTGSACHAGSKKISPVLAAMGVDPQIAAGAIRFSVGRYTTQSELDHAVHLLENLIHS</sequence>
<evidence type="ECO:0000313" key="13">
    <source>
        <dbReference type="Proteomes" id="UP000051461"/>
    </source>
</evidence>
<dbReference type="SUPFAM" id="SSF53383">
    <property type="entry name" value="PLP-dependent transferases"/>
    <property type="match status" value="1"/>
</dbReference>
<feature type="domain" description="Aminotransferase class V" evidence="11">
    <location>
        <begin position="10"/>
        <end position="368"/>
    </location>
</feature>
<dbReference type="GO" id="GO:0016829">
    <property type="term" value="F:lyase activity"/>
    <property type="evidence" value="ECO:0007669"/>
    <property type="project" value="UniProtKB-KW"/>
</dbReference>
<evidence type="ECO:0000256" key="10">
    <source>
        <dbReference type="RuleBase" id="RU004504"/>
    </source>
</evidence>